<dbReference type="PROSITE" id="PS51450">
    <property type="entry name" value="LRR"/>
    <property type="match status" value="2"/>
</dbReference>
<evidence type="ECO:0000256" key="5">
    <source>
        <dbReference type="ARBA" id="ARBA00023273"/>
    </source>
</evidence>
<accession>A0A8H7E552</accession>
<feature type="domain" description="CAP-Gly" evidence="7">
    <location>
        <begin position="23"/>
        <end position="69"/>
    </location>
</feature>
<feature type="region of interest" description="Disordered" evidence="6">
    <location>
        <begin position="472"/>
        <end position="494"/>
    </location>
</feature>
<dbReference type="PANTHER" id="PTHR45973:SF9">
    <property type="entry name" value="LEUCINE-RICH REPEAT-CONTAINING PROTEIN 46"/>
    <property type="match status" value="1"/>
</dbReference>
<keyword evidence="5" id="KW-0966">Cell projection</keyword>
<keyword evidence="2" id="KW-0433">Leucine-rich repeat</keyword>
<keyword evidence="4" id="KW-0969">Cilium</keyword>
<name>A0A8H7E552_9EURO</name>
<dbReference type="AlphaFoldDB" id="A0A8H7E552"/>
<dbReference type="Gene3D" id="3.80.10.10">
    <property type="entry name" value="Ribonuclease Inhibitor"/>
    <property type="match status" value="2"/>
</dbReference>
<dbReference type="InterPro" id="IPR050576">
    <property type="entry name" value="Cilia_flagella_integrity"/>
</dbReference>
<dbReference type="InterPro" id="IPR032675">
    <property type="entry name" value="LRR_dom_sf"/>
</dbReference>
<dbReference type="PANTHER" id="PTHR45973">
    <property type="entry name" value="PROTEIN PHOSPHATASE 1 REGULATORY SUBUNIT SDS22-RELATED"/>
    <property type="match status" value="1"/>
</dbReference>
<proteinExistence type="predicted"/>
<dbReference type="EMBL" id="JAACFV010000074">
    <property type="protein sequence ID" value="KAF7507101.1"/>
    <property type="molecule type" value="Genomic_DNA"/>
</dbReference>
<dbReference type="SUPFAM" id="SSF74924">
    <property type="entry name" value="Cap-Gly domain"/>
    <property type="match status" value="1"/>
</dbReference>
<dbReference type="Pfam" id="PF13516">
    <property type="entry name" value="LRR_6"/>
    <property type="match status" value="1"/>
</dbReference>
<comment type="caution">
    <text evidence="8">The sequence shown here is derived from an EMBL/GenBank/DDBJ whole genome shotgun (WGS) entry which is preliminary data.</text>
</comment>
<evidence type="ECO:0000259" key="7">
    <source>
        <dbReference type="PROSITE" id="PS50245"/>
    </source>
</evidence>
<protein>
    <recommendedName>
        <fullName evidence="7">CAP-Gly domain-containing protein</fullName>
    </recommendedName>
</protein>
<reference evidence="8" key="1">
    <citation type="submission" date="2020-02" db="EMBL/GenBank/DDBJ databases">
        <authorList>
            <person name="Palmer J.M."/>
        </authorList>
    </citation>
    <scope>NUCLEOTIDE SEQUENCE</scope>
    <source>
        <strain evidence="8">EPUS1.4</strain>
        <tissue evidence="8">Thallus</tissue>
    </source>
</reference>
<evidence type="ECO:0000313" key="9">
    <source>
        <dbReference type="Proteomes" id="UP000606974"/>
    </source>
</evidence>
<dbReference type="InterPro" id="IPR001611">
    <property type="entry name" value="Leu-rich_rpt"/>
</dbReference>
<dbReference type="Proteomes" id="UP000606974">
    <property type="component" value="Unassembled WGS sequence"/>
</dbReference>
<dbReference type="Gene3D" id="2.30.30.190">
    <property type="entry name" value="CAP Gly-rich-like domain"/>
    <property type="match status" value="1"/>
</dbReference>
<keyword evidence="3" id="KW-0677">Repeat</keyword>
<evidence type="ECO:0000256" key="6">
    <source>
        <dbReference type="SAM" id="MobiDB-lite"/>
    </source>
</evidence>
<dbReference type="InterPro" id="IPR036859">
    <property type="entry name" value="CAP-Gly_dom_sf"/>
</dbReference>
<dbReference type="InterPro" id="IPR000938">
    <property type="entry name" value="CAP-Gly_domain"/>
</dbReference>
<dbReference type="Pfam" id="PF01302">
    <property type="entry name" value="CAP_GLY"/>
    <property type="match status" value="1"/>
</dbReference>
<dbReference type="PROSITE" id="PS50245">
    <property type="entry name" value="CAP_GLY_2"/>
    <property type="match status" value="1"/>
</dbReference>
<evidence type="ECO:0000256" key="3">
    <source>
        <dbReference type="ARBA" id="ARBA00022737"/>
    </source>
</evidence>
<dbReference type="OrthoDB" id="5273213at2759"/>
<keyword evidence="9" id="KW-1185">Reference proteome</keyword>
<gene>
    <name evidence="8" type="ORF">GJ744_010914</name>
</gene>
<organism evidence="8 9">
    <name type="scientific">Endocarpon pusillum</name>
    <dbReference type="NCBI Taxonomy" id="364733"/>
    <lineage>
        <taxon>Eukaryota</taxon>
        <taxon>Fungi</taxon>
        <taxon>Dikarya</taxon>
        <taxon>Ascomycota</taxon>
        <taxon>Pezizomycotina</taxon>
        <taxon>Eurotiomycetes</taxon>
        <taxon>Chaetothyriomycetidae</taxon>
        <taxon>Verrucariales</taxon>
        <taxon>Verrucariaceae</taxon>
        <taxon>Endocarpon</taxon>
    </lineage>
</organism>
<evidence type="ECO:0000313" key="8">
    <source>
        <dbReference type="EMBL" id="KAF7507101.1"/>
    </source>
</evidence>
<evidence type="ECO:0000256" key="2">
    <source>
        <dbReference type="ARBA" id="ARBA00022614"/>
    </source>
</evidence>
<dbReference type="SUPFAM" id="SSF52047">
    <property type="entry name" value="RNI-like"/>
    <property type="match status" value="1"/>
</dbReference>
<comment type="subcellular location">
    <subcellularLocation>
        <location evidence="1">Cell projection</location>
        <location evidence="1">Cilium</location>
    </subcellularLocation>
</comment>
<evidence type="ECO:0000256" key="4">
    <source>
        <dbReference type="ARBA" id="ARBA00023069"/>
    </source>
</evidence>
<dbReference type="SMART" id="SM01052">
    <property type="entry name" value="CAP_GLY"/>
    <property type="match status" value="1"/>
</dbReference>
<sequence length="628" mass="69977">MSPRHPGDRLSFSNALCTIRYAGPLPDQKGDWLGVEWDAPERGKHDGLYKGTRLFHTLSSSPNCASFIRATRVPDEPRSFLQALRYKYAEDDLDDAPVGANGSIEISGKVVEEVGFERIRQQQALLHHLKIVILDGLRVRGVGLGADVERAQEEITSICPNITELDLSRNLFERYKDVAEICAPLKELRVLKISGLRLQTFDLDGSSAFLKVEELHLNDSLLSPEQILRMLTRRNKDESIDLLFPSLKSLSVAGNNLSTFYAPTPPSVSIVFTTVTTLTMDMNAFISLVPLCISLVPLFPNLTTLSLQHNKISTFNSSASTTDQPTPLYPSITILNLSHNAITDSRVVSSLPELFPNLTSLQVSNNPFFLNLTSRTTHGIEDAAFLITVARLPTLTMLNYTSITEKDRMDGELYYLSVAEKEIQNAFQDTQSTTNNDFRRSLQDWARYMELCDKYDRENIVARLTAAQSTQSSKDTVTADALSAASHRPPKYPPNTLGAQLVTLTFRLQTPPSNDLPTTTDTIAHSHTPGSVTLTLPRTLDVYRVKSLLLRKMGREWNLRPLEFALEIVEDAGEQVEEIPDSTRRIGDWIPEGVWDVVLRVRPRPAVVVMEDAIGSMALEKLKGMVAV</sequence>
<evidence type="ECO:0000256" key="1">
    <source>
        <dbReference type="ARBA" id="ARBA00004138"/>
    </source>
</evidence>